<organism evidence="1 2">
    <name type="scientific">Candidatus Buchananbacteria bacterium RBG_13_39_9</name>
    <dbReference type="NCBI Taxonomy" id="1797531"/>
    <lineage>
        <taxon>Bacteria</taxon>
        <taxon>Candidatus Buchananiibacteriota</taxon>
    </lineage>
</organism>
<name>A0A1G1XR45_9BACT</name>
<dbReference type="AlphaFoldDB" id="A0A1G1XR45"/>
<accession>A0A1G1XR45</accession>
<sequence>MSGNGKGGSKAKSRYYCYCSRCDGGAWELFMPKHEAADVGSLSELELHLIRIQVLEKGVERVLFVSKRGEAPKKLANLGPKPKKVELAQIGIKLHKVVTV</sequence>
<dbReference type="Proteomes" id="UP000176260">
    <property type="component" value="Unassembled WGS sequence"/>
</dbReference>
<comment type="caution">
    <text evidence="1">The sequence shown here is derived from an EMBL/GenBank/DDBJ whole genome shotgun (WGS) entry which is preliminary data.</text>
</comment>
<evidence type="ECO:0000313" key="1">
    <source>
        <dbReference type="EMBL" id="OGY42563.1"/>
    </source>
</evidence>
<gene>
    <name evidence="1" type="ORF">A2Y67_02580</name>
</gene>
<evidence type="ECO:0000313" key="2">
    <source>
        <dbReference type="Proteomes" id="UP000176260"/>
    </source>
</evidence>
<dbReference type="EMBL" id="MHIA01000011">
    <property type="protein sequence ID" value="OGY42563.1"/>
    <property type="molecule type" value="Genomic_DNA"/>
</dbReference>
<protein>
    <submittedName>
        <fullName evidence="1">Uncharacterized protein</fullName>
    </submittedName>
</protein>
<proteinExistence type="predicted"/>
<reference evidence="1 2" key="1">
    <citation type="journal article" date="2016" name="Nat. Commun.">
        <title>Thousands of microbial genomes shed light on interconnected biogeochemical processes in an aquifer system.</title>
        <authorList>
            <person name="Anantharaman K."/>
            <person name="Brown C.T."/>
            <person name="Hug L.A."/>
            <person name="Sharon I."/>
            <person name="Castelle C.J."/>
            <person name="Probst A.J."/>
            <person name="Thomas B.C."/>
            <person name="Singh A."/>
            <person name="Wilkins M.J."/>
            <person name="Karaoz U."/>
            <person name="Brodie E.L."/>
            <person name="Williams K.H."/>
            <person name="Hubbard S.S."/>
            <person name="Banfield J.F."/>
        </authorList>
    </citation>
    <scope>NUCLEOTIDE SEQUENCE [LARGE SCALE GENOMIC DNA]</scope>
</reference>